<dbReference type="Proteomes" id="UP000321491">
    <property type="component" value="Unassembled WGS sequence"/>
</dbReference>
<dbReference type="InterPro" id="IPR050881">
    <property type="entry name" value="LL-DAP_aminotransferase"/>
</dbReference>
<dbReference type="Gene3D" id="3.90.1150.10">
    <property type="entry name" value="Aspartate Aminotransferase, domain 1"/>
    <property type="match status" value="1"/>
</dbReference>
<dbReference type="RefSeq" id="WP_146937496.1">
    <property type="nucleotide sequence ID" value="NZ_BJXW01000014.1"/>
</dbReference>
<feature type="domain" description="Aminotransferase class I/classII large" evidence="5">
    <location>
        <begin position="32"/>
        <end position="382"/>
    </location>
</feature>
<organism evidence="6 7">
    <name type="scientific">Cerasibacillus quisquiliarum</name>
    <dbReference type="NCBI Taxonomy" id="227865"/>
    <lineage>
        <taxon>Bacteria</taxon>
        <taxon>Bacillati</taxon>
        <taxon>Bacillota</taxon>
        <taxon>Bacilli</taxon>
        <taxon>Bacillales</taxon>
        <taxon>Bacillaceae</taxon>
        <taxon>Cerasibacillus</taxon>
    </lineage>
</organism>
<dbReference type="InterPro" id="IPR015421">
    <property type="entry name" value="PyrdxlP-dep_Trfase_major"/>
</dbReference>
<dbReference type="OrthoDB" id="9802328at2"/>
<dbReference type="PANTHER" id="PTHR42832:SF3">
    <property type="entry name" value="L-GLUTAMINE--4-(METHYLSULFANYL)-2-OXOBUTANOATE AMINOTRANSFERASE"/>
    <property type="match status" value="1"/>
</dbReference>
<evidence type="ECO:0000313" key="7">
    <source>
        <dbReference type="Proteomes" id="UP000321491"/>
    </source>
</evidence>
<evidence type="ECO:0000256" key="3">
    <source>
        <dbReference type="ARBA" id="ARBA00022679"/>
    </source>
</evidence>
<keyword evidence="2 4" id="KW-0032">Aminotransferase</keyword>
<dbReference type="CDD" id="cd00609">
    <property type="entry name" value="AAT_like"/>
    <property type="match status" value="1"/>
</dbReference>
<comment type="similarity">
    <text evidence="4">Belongs to the class-I pyridoxal-phosphate-dependent aminotransferase family.</text>
</comment>
<evidence type="ECO:0000256" key="4">
    <source>
        <dbReference type="RuleBase" id="RU000481"/>
    </source>
</evidence>
<dbReference type="EC" id="2.6.1.-" evidence="4"/>
<dbReference type="AlphaFoldDB" id="A0A511UXL9"/>
<keyword evidence="7" id="KW-1185">Reference proteome</keyword>
<evidence type="ECO:0000259" key="5">
    <source>
        <dbReference type="Pfam" id="PF00155"/>
    </source>
</evidence>
<dbReference type="PROSITE" id="PS00105">
    <property type="entry name" value="AA_TRANSFER_CLASS_1"/>
    <property type="match status" value="1"/>
</dbReference>
<proteinExistence type="inferred from homology"/>
<dbReference type="PANTHER" id="PTHR42832">
    <property type="entry name" value="AMINO ACID AMINOTRANSFERASE"/>
    <property type="match status" value="1"/>
</dbReference>
<dbReference type="GO" id="GO:0008483">
    <property type="term" value="F:transaminase activity"/>
    <property type="evidence" value="ECO:0007669"/>
    <property type="project" value="UniProtKB-KW"/>
</dbReference>
<dbReference type="InterPro" id="IPR004839">
    <property type="entry name" value="Aminotransferase_I/II_large"/>
</dbReference>
<dbReference type="InterPro" id="IPR015424">
    <property type="entry name" value="PyrdxlP-dep_Trfase"/>
</dbReference>
<dbReference type="InterPro" id="IPR004838">
    <property type="entry name" value="NHTrfase_class1_PyrdxlP-BS"/>
</dbReference>
<dbReference type="GO" id="GO:0030170">
    <property type="term" value="F:pyridoxal phosphate binding"/>
    <property type="evidence" value="ECO:0007669"/>
    <property type="project" value="InterPro"/>
</dbReference>
<evidence type="ECO:0000256" key="1">
    <source>
        <dbReference type="ARBA" id="ARBA00001933"/>
    </source>
</evidence>
<accession>A0A511UXL9</accession>
<gene>
    <name evidence="6" type="primary">dapL</name>
    <name evidence="6" type="ORF">CQU01_16070</name>
</gene>
<evidence type="ECO:0000256" key="2">
    <source>
        <dbReference type="ARBA" id="ARBA00022576"/>
    </source>
</evidence>
<dbReference type="EMBL" id="BJXW01000014">
    <property type="protein sequence ID" value="GEN31369.1"/>
    <property type="molecule type" value="Genomic_DNA"/>
</dbReference>
<protein>
    <recommendedName>
        <fullName evidence="4">Aminotransferase</fullName>
        <ecNumber evidence="4">2.6.1.-</ecNumber>
    </recommendedName>
</protein>
<dbReference type="Gene3D" id="3.40.640.10">
    <property type="entry name" value="Type I PLP-dependent aspartate aminotransferase-like (Major domain)"/>
    <property type="match status" value="1"/>
</dbReference>
<dbReference type="NCBIfam" id="NF006756">
    <property type="entry name" value="PRK09276.1"/>
    <property type="match status" value="1"/>
</dbReference>
<evidence type="ECO:0000313" key="6">
    <source>
        <dbReference type="EMBL" id="GEN31369.1"/>
    </source>
</evidence>
<keyword evidence="3 4" id="KW-0808">Transferase</keyword>
<reference evidence="6 7" key="1">
    <citation type="submission" date="2019-07" db="EMBL/GenBank/DDBJ databases">
        <title>Whole genome shotgun sequence of Cerasibacillus quisquiliarum NBRC 102429.</title>
        <authorList>
            <person name="Hosoyama A."/>
            <person name="Uohara A."/>
            <person name="Ohji S."/>
            <person name="Ichikawa N."/>
        </authorList>
    </citation>
    <scope>NUCLEOTIDE SEQUENCE [LARGE SCALE GENOMIC DNA]</scope>
    <source>
        <strain evidence="6 7">NBRC 102429</strain>
    </source>
</reference>
<comment type="cofactor">
    <cofactor evidence="1 4">
        <name>pyridoxal 5'-phosphate</name>
        <dbReference type="ChEBI" id="CHEBI:597326"/>
    </cofactor>
</comment>
<comment type="caution">
    <text evidence="6">The sequence shown here is derived from an EMBL/GenBank/DDBJ whole genome shotgun (WGS) entry which is preliminary data.</text>
</comment>
<sequence>MQAISEKVKRLPPYLFAELGRKKTALQKKGIDVIDLGIGAPDLPTPKFIIDALIEEAQKPENHRYSPYSGCFEFRKAIAHFYKRQYGVELDPEKEVLTLIGSKEGLHHLIQTILNPGDAVILPNPGYPVYRTAVHLAGGKVIDLPLQAEQGFVPDYTLIKKEELQKAKMMLLNYPSNPTTATVQLNDYLKAITFAKENNLLLVNDMAYDLITFGDYKAPSALQVEGAKKHAVEFGSLSKSFNMTGWRIGYVVGNKKVIQALATLKSNIDSSQFLAVQKAAAIALESDLLEVKSHSQIFEERMELLYHALTNIGLKVQKPRGTIFLWVQVPKGYTSMSFAEKLLQEVGILVTPGIAFGSNGEGYVRISLSVSKERLQEVIRRLKTIEFKGGT</sequence>
<dbReference type="Pfam" id="PF00155">
    <property type="entry name" value="Aminotran_1_2"/>
    <property type="match status" value="1"/>
</dbReference>
<name>A0A511UXL9_9BACI</name>
<dbReference type="SUPFAM" id="SSF53383">
    <property type="entry name" value="PLP-dependent transferases"/>
    <property type="match status" value="1"/>
</dbReference>
<dbReference type="InterPro" id="IPR015422">
    <property type="entry name" value="PyrdxlP-dep_Trfase_small"/>
</dbReference>